<proteinExistence type="predicted"/>
<name>A0A2I2F226_ASPCN</name>
<dbReference type="GeneID" id="36526852"/>
<feature type="compositionally biased region" description="Basic and acidic residues" evidence="1">
    <location>
        <begin position="161"/>
        <end position="171"/>
    </location>
</feature>
<dbReference type="Proteomes" id="UP000234585">
    <property type="component" value="Unassembled WGS sequence"/>
</dbReference>
<evidence type="ECO:0000313" key="3">
    <source>
        <dbReference type="Proteomes" id="UP000234585"/>
    </source>
</evidence>
<keyword evidence="3" id="KW-1185">Reference proteome</keyword>
<organism evidence="2 3">
    <name type="scientific">Aspergillus candidus</name>
    <dbReference type="NCBI Taxonomy" id="41067"/>
    <lineage>
        <taxon>Eukaryota</taxon>
        <taxon>Fungi</taxon>
        <taxon>Dikarya</taxon>
        <taxon>Ascomycota</taxon>
        <taxon>Pezizomycotina</taxon>
        <taxon>Eurotiomycetes</taxon>
        <taxon>Eurotiomycetidae</taxon>
        <taxon>Eurotiales</taxon>
        <taxon>Aspergillaceae</taxon>
        <taxon>Aspergillus</taxon>
        <taxon>Aspergillus subgen. Circumdati</taxon>
    </lineage>
</organism>
<sequence length="342" mass="37734">MSNLPERPWTEEEKYTLLTEILKKAQVPSAHLVKLIRDFHITPSWADIPLPAGRSLNSCQWAFQGMCQHVQAPVPQNYAPCPPPRHESSAPPAAPLDSINPRKRPILPSDKPILAPRAIQPRPTTSAPPFGNEGNFPALISPGSESGTARNEPPRKRGRPSKAESQRRKAVAEALGEPYPPPRRSNSHKIKVPSTPTSPSAVEPLSGSLPPSASSRPPSVPQPELRYAPLPARRIAPMGPSDDDRARELPNPEMGSVMRELPRPAEMRHSFPSPQTLHFGRRETLSRMDTGDRSYDPLFPDRIPYADSSRRTLIHPPPRRPDDPPTTAPELPIGPSLDKRTE</sequence>
<feature type="compositionally biased region" description="Low complexity" evidence="1">
    <location>
        <begin position="204"/>
        <end position="217"/>
    </location>
</feature>
<feature type="region of interest" description="Disordered" evidence="1">
    <location>
        <begin position="78"/>
        <end position="342"/>
    </location>
</feature>
<feature type="compositionally biased region" description="Basic and acidic residues" evidence="1">
    <location>
        <begin position="280"/>
        <end position="295"/>
    </location>
</feature>
<gene>
    <name evidence="2" type="ORF">BDW47DRAFT_72225</name>
</gene>
<accession>A0A2I2F226</accession>
<dbReference type="RefSeq" id="XP_024668704.1">
    <property type="nucleotide sequence ID" value="XM_024819692.1"/>
</dbReference>
<feature type="compositionally biased region" description="Basic and acidic residues" evidence="1">
    <location>
        <begin position="260"/>
        <end position="269"/>
    </location>
</feature>
<reference evidence="2 3" key="1">
    <citation type="submission" date="2017-12" db="EMBL/GenBank/DDBJ databases">
        <authorList>
            <consortium name="DOE Joint Genome Institute"/>
            <person name="Haridas S."/>
            <person name="Kjaerbolling I."/>
            <person name="Vesth T.C."/>
            <person name="Frisvad J.C."/>
            <person name="Nybo J.L."/>
            <person name="Theobald S."/>
            <person name="Kuo A."/>
            <person name="Bowyer P."/>
            <person name="Matsuda Y."/>
            <person name="Mondo S."/>
            <person name="Lyhne E.K."/>
            <person name="Kogle M.E."/>
            <person name="Clum A."/>
            <person name="Lipzen A."/>
            <person name="Salamov A."/>
            <person name="Ngan C.Y."/>
            <person name="Daum C."/>
            <person name="Chiniquy J."/>
            <person name="Barry K."/>
            <person name="LaButti K."/>
            <person name="Simmons B.A."/>
            <person name="Magnuson J.K."/>
            <person name="Mortensen U.H."/>
            <person name="Larsen T.O."/>
            <person name="Grigoriev I.V."/>
            <person name="Baker S.E."/>
            <person name="Andersen M.R."/>
            <person name="Nordberg H.P."/>
            <person name="Cantor M.N."/>
            <person name="Hua S.X."/>
        </authorList>
    </citation>
    <scope>NUCLEOTIDE SEQUENCE [LARGE SCALE GENOMIC DNA]</scope>
    <source>
        <strain evidence="2 3">CBS 102.13</strain>
    </source>
</reference>
<protein>
    <submittedName>
        <fullName evidence="2">Uncharacterized protein</fullName>
    </submittedName>
</protein>
<evidence type="ECO:0000256" key="1">
    <source>
        <dbReference type="SAM" id="MobiDB-lite"/>
    </source>
</evidence>
<dbReference type="OrthoDB" id="5371646at2759"/>
<evidence type="ECO:0000313" key="2">
    <source>
        <dbReference type="EMBL" id="PLB34692.1"/>
    </source>
</evidence>
<dbReference type="STRING" id="41067.A0A2I2F226"/>
<dbReference type="EMBL" id="KZ559174">
    <property type="protein sequence ID" value="PLB34692.1"/>
    <property type="molecule type" value="Genomic_DNA"/>
</dbReference>
<dbReference type="AlphaFoldDB" id="A0A2I2F226"/>